<feature type="compositionally biased region" description="Acidic residues" evidence="2">
    <location>
        <begin position="285"/>
        <end position="302"/>
    </location>
</feature>
<organism evidence="4 5">
    <name type="scientific">Antrodiella citrinella</name>
    <dbReference type="NCBI Taxonomy" id="2447956"/>
    <lineage>
        <taxon>Eukaryota</taxon>
        <taxon>Fungi</taxon>
        <taxon>Dikarya</taxon>
        <taxon>Basidiomycota</taxon>
        <taxon>Agaricomycotina</taxon>
        <taxon>Agaricomycetes</taxon>
        <taxon>Polyporales</taxon>
        <taxon>Steccherinaceae</taxon>
        <taxon>Antrodiella</taxon>
    </lineage>
</organism>
<feature type="region of interest" description="Disordered" evidence="2">
    <location>
        <begin position="53"/>
        <end position="86"/>
    </location>
</feature>
<protein>
    <recommendedName>
        <fullName evidence="3">BAG domain-containing protein</fullName>
    </recommendedName>
</protein>
<dbReference type="SUPFAM" id="SSF63491">
    <property type="entry name" value="BAG domain"/>
    <property type="match status" value="1"/>
</dbReference>
<evidence type="ECO:0000313" key="5">
    <source>
        <dbReference type="Proteomes" id="UP000308730"/>
    </source>
</evidence>
<reference evidence="4 5" key="1">
    <citation type="submission" date="2019-02" db="EMBL/GenBank/DDBJ databases">
        <title>Genome sequencing of the rare red list fungi Antrodiella citrinella (Flaviporus citrinellus).</title>
        <authorList>
            <person name="Buettner E."/>
            <person name="Kellner H."/>
        </authorList>
    </citation>
    <scope>NUCLEOTIDE SEQUENCE [LARGE SCALE GENOMIC DNA]</scope>
    <source>
        <strain evidence="4 5">DSM 108506</strain>
    </source>
</reference>
<dbReference type="Pfam" id="PF02179">
    <property type="entry name" value="BAG"/>
    <property type="match status" value="1"/>
</dbReference>
<accession>A0A4V6S1V8</accession>
<gene>
    <name evidence="4" type="ORF">EUX98_g3733</name>
</gene>
<dbReference type="GO" id="GO:0051087">
    <property type="term" value="F:protein-folding chaperone binding"/>
    <property type="evidence" value="ECO:0007669"/>
    <property type="project" value="InterPro"/>
</dbReference>
<feature type="region of interest" description="Disordered" evidence="2">
    <location>
        <begin position="160"/>
        <end position="220"/>
    </location>
</feature>
<sequence length="521" mass="57770">MFRYGIPVYDQGYARAVAEEQAAHAQYAAALRAQEEARNRAARARAARQAYTSPYASFLPTDHADEDEGEEEYPAYGSPDAYGSAYGLSPYQRQALAQLEREKERQRLAELRQRKALEQDELRRRLVLEEQRKRQEAEELRRKELEEELRRRDAFEQFYRNLGLRTPQQTQNTAPRRARTTSPPAQRPAPSPAPTTTASSESKPVRIPIRDPEPSSAAERAAAAEKIQTVFRTHAQRTKALQAIDAIDTRFQSLKAGFAFPTHLDFHVGEEAMVTVDTTKLDVPAIDEEDMSPTPSDSEDEGSLAPTTPKLAYSSNNASLHQYDEELNQLLVKLDAVESGGEKAVRERRREMVRRVEREARRVEGWKGVVWRVYQEVKAKEAGAQVEESVDEVMDETPANAATTVEEVSSAPEQAAMDVEAPFLLQPTSSTESSSASTLSATTADEPTFDASDITSSPILIPHASSVGDEDFVDDAEEAETEEVVSSLYPAAAQSTSGSCAMEVLGETEGQVLDDHEFVLC</sequence>
<evidence type="ECO:0000313" key="4">
    <source>
        <dbReference type="EMBL" id="THH30453.1"/>
    </source>
</evidence>
<feature type="domain" description="BAG" evidence="3">
    <location>
        <begin position="321"/>
        <end position="362"/>
    </location>
</feature>
<dbReference type="PROSITE" id="PS50096">
    <property type="entry name" value="IQ"/>
    <property type="match status" value="1"/>
</dbReference>
<evidence type="ECO:0000259" key="3">
    <source>
        <dbReference type="Pfam" id="PF02179"/>
    </source>
</evidence>
<feature type="coiled-coil region" evidence="1">
    <location>
        <begin position="94"/>
        <end position="148"/>
    </location>
</feature>
<evidence type="ECO:0000256" key="1">
    <source>
        <dbReference type="SAM" id="Coils"/>
    </source>
</evidence>
<feature type="region of interest" description="Disordered" evidence="2">
    <location>
        <begin position="284"/>
        <end position="311"/>
    </location>
</feature>
<dbReference type="InterPro" id="IPR003103">
    <property type="entry name" value="BAG_domain"/>
</dbReference>
<dbReference type="AlphaFoldDB" id="A0A4V6S1V8"/>
<proteinExistence type="predicted"/>
<dbReference type="Gene3D" id="1.20.58.120">
    <property type="entry name" value="BAG domain"/>
    <property type="match status" value="1"/>
</dbReference>
<evidence type="ECO:0000256" key="2">
    <source>
        <dbReference type="SAM" id="MobiDB-lite"/>
    </source>
</evidence>
<dbReference type="EMBL" id="SGPM01000080">
    <property type="protein sequence ID" value="THH30453.1"/>
    <property type="molecule type" value="Genomic_DNA"/>
</dbReference>
<feature type="compositionally biased region" description="Low complexity" evidence="2">
    <location>
        <begin position="428"/>
        <end position="444"/>
    </location>
</feature>
<comment type="caution">
    <text evidence="4">The sequence shown here is derived from an EMBL/GenBank/DDBJ whole genome shotgun (WGS) entry which is preliminary data.</text>
</comment>
<dbReference type="Proteomes" id="UP000308730">
    <property type="component" value="Unassembled WGS sequence"/>
</dbReference>
<feature type="region of interest" description="Disordered" evidence="2">
    <location>
        <begin position="427"/>
        <end position="456"/>
    </location>
</feature>
<feature type="compositionally biased region" description="Acidic residues" evidence="2">
    <location>
        <begin position="64"/>
        <end position="73"/>
    </location>
</feature>
<keyword evidence="5" id="KW-1185">Reference proteome</keyword>
<name>A0A4V6S1V8_9APHY</name>
<dbReference type="InterPro" id="IPR036533">
    <property type="entry name" value="BAG_dom_sf"/>
</dbReference>
<dbReference type="OrthoDB" id="333905at2759"/>
<keyword evidence="1" id="KW-0175">Coiled coil</keyword>